<organism evidence="2 3">
    <name type="scientific">Dorcoceras hygrometricum</name>
    <dbReference type="NCBI Taxonomy" id="472368"/>
    <lineage>
        <taxon>Eukaryota</taxon>
        <taxon>Viridiplantae</taxon>
        <taxon>Streptophyta</taxon>
        <taxon>Embryophyta</taxon>
        <taxon>Tracheophyta</taxon>
        <taxon>Spermatophyta</taxon>
        <taxon>Magnoliopsida</taxon>
        <taxon>eudicotyledons</taxon>
        <taxon>Gunneridae</taxon>
        <taxon>Pentapetalae</taxon>
        <taxon>asterids</taxon>
        <taxon>lamiids</taxon>
        <taxon>Lamiales</taxon>
        <taxon>Gesneriaceae</taxon>
        <taxon>Didymocarpoideae</taxon>
        <taxon>Trichosporeae</taxon>
        <taxon>Loxocarpinae</taxon>
        <taxon>Dorcoceras</taxon>
    </lineage>
</organism>
<dbReference type="AlphaFoldDB" id="A0A2Z7A6X5"/>
<reference evidence="2 3" key="1">
    <citation type="journal article" date="2015" name="Proc. Natl. Acad. Sci. U.S.A.">
        <title>The resurrection genome of Boea hygrometrica: A blueprint for survival of dehydration.</title>
        <authorList>
            <person name="Xiao L."/>
            <person name="Yang G."/>
            <person name="Zhang L."/>
            <person name="Yang X."/>
            <person name="Zhao S."/>
            <person name="Ji Z."/>
            <person name="Zhou Q."/>
            <person name="Hu M."/>
            <person name="Wang Y."/>
            <person name="Chen M."/>
            <person name="Xu Y."/>
            <person name="Jin H."/>
            <person name="Xiao X."/>
            <person name="Hu G."/>
            <person name="Bao F."/>
            <person name="Hu Y."/>
            <person name="Wan P."/>
            <person name="Li L."/>
            <person name="Deng X."/>
            <person name="Kuang T."/>
            <person name="Xiang C."/>
            <person name="Zhu J.K."/>
            <person name="Oliver M.J."/>
            <person name="He Y."/>
        </authorList>
    </citation>
    <scope>NUCLEOTIDE SEQUENCE [LARGE SCALE GENOMIC DNA]</scope>
    <source>
        <strain evidence="3">cv. XS01</strain>
    </source>
</reference>
<accession>A0A2Z7A6X5</accession>
<sequence length="131" mass="14780">MQIEKDTNAMLCMKTGSSKNPKDCTKLNTRNGSDHRMCERMGVTQALDHTWYQSQQITGMATTHVREMGAAHALNHMKYQHQPELEGHIAYERTGCYPDAQSHAPCQQGLAQQQTTTDQGFSQQDVNKARK</sequence>
<keyword evidence="3" id="KW-1185">Reference proteome</keyword>
<feature type="region of interest" description="Disordered" evidence="1">
    <location>
        <begin position="102"/>
        <end position="131"/>
    </location>
</feature>
<gene>
    <name evidence="2" type="ORF">F511_19288</name>
</gene>
<dbReference type="Proteomes" id="UP000250235">
    <property type="component" value="Unassembled WGS sequence"/>
</dbReference>
<evidence type="ECO:0000313" key="3">
    <source>
        <dbReference type="Proteomes" id="UP000250235"/>
    </source>
</evidence>
<evidence type="ECO:0000313" key="2">
    <source>
        <dbReference type="EMBL" id="KZV17267.1"/>
    </source>
</evidence>
<dbReference type="EMBL" id="KV018446">
    <property type="protein sequence ID" value="KZV17267.1"/>
    <property type="molecule type" value="Genomic_DNA"/>
</dbReference>
<proteinExistence type="predicted"/>
<feature type="compositionally biased region" description="Polar residues" evidence="1">
    <location>
        <begin position="109"/>
        <end position="131"/>
    </location>
</feature>
<evidence type="ECO:0000256" key="1">
    <source>
        <dbReference type="SAM" id="MobiDB-lite"/>
    </source>
</evidence>
<protein>
    <submittedName>
        <fullName evidence="2">Uncharacterized protein</fullName>
    </submittedName>
</protein>
<name>A0A2Z7A6X5_9LAMI</name>